<proteinExistence type="predicted"/>
<evidence type="ECO:0000313" key="1">
    <source>
        <dbReference type="EMBL" id="MCR9015024.1"/>
    </source>
</evidence>
<dbReference type="Pfam" id="PF15869">
    <property type="entry name" value="TolB_like"/>
    <property type="match status" value="1"/>
</dbReference>
<dbReference type="PROSITE" id="PS51257">
    <property type="entry name" value="PROKAR_LIPOPROTEIN"/>
    <property type="match status" value="1"/>
</dbReference>
<protein>
    <submittedName>
        <fullName evidence="1">TolB-like 6-bladed beta-propeller domain-containing protein</fullName>
    </submittedName>
</protein>
<reference evidence="1" key="1">
    <citation type="submission" date="2022-08" db="EMBL/GenBank/DDBJ databases">
        <authorList>
            <person name="Zhang D."/>
        </authorList>
    </citation>
    <scope>NUCLEOTIDE SEQUENCE</scope>
    <source>
        <strain evidence="1">XJ19-11</strain>
    </source>
</reference>
<organism evidence="1 2">
    <name type="scientific">Aquiflexum gelatinilyticum</name>
    <dbReference type="NCBI Taxonomy" id="2961943"/>
    <lineage>
        <taxon>Bacteria</taxon>
        <taxon>Pseudomonadati</taxon>
        <taxon>Bacteroidota</taxon>
        <taxon>Cytophagia</taxon>
        <taxon>Cytophagales</taxon>
        <taxon>Cyclobacteriaceae</taxon>
        <taxon>Aquiflexum</taxon>
    </lineage>
</organism>
<gene>
    <name evidence="1" type="ORF">NU887_08250</name>
</gene>
<dbReference type="EMBL" id="JANSUY010000004">
    <property type="protein sequence ID" value="MCR9015024.1"/>
    <property type="molecule type" value="Genomic_DNA"/>
</dbReference>
<dbReference type="SUPFAM" id="SSF50969">
    <property type="entry name" value="YVTN repeat-like/Quinoprotein amine dehydrogenase"/>
    <property type="match status" value="1"/>
</dbReference>
<accession>A0A9X2P2U1</accession>
<name>A0A9X2P2U1_9BACT</name>
<dbReference type="InterPro" id="IPR011044">
    <property type="entry name" value="Quino_amine_DH_bsu"/>
</dbReference>
<dbReference type="RefSeq" id="WP_258422884.1">
    <property type="nucleotide sequence ID" value="NZ_JANSUY010000004.1"/>
</dbReference>
<dbReference type="AlphaFoldDB" id="A0A9X2P2U1"/>
<comment type="caution">
    <text evidence="1">The sequence shown here is derived from an EMBL/GenBank/DDBJ whole genome shotgun (WGS) entry which is preliminary data.</text>
</comment>
<sequence length="346" mass="39476">MKPKLLLLVILLIIGGCSGEKRNQFNESQKSEKREIELLPISDEITRAFDLLILENNLIISDPDQEFHFKIFDLESQNLIGKFGKIGDGPCEVQFPSSIQRLSGEKNKVGINNRNSFSYLEFRFGKTRGSLQDSCFLLNGKFDFNYQKFVKISQDRIVGTGLFQSRFAISRIKDNKILGLKGKYPFEKELVGFQYETLAMAFQGDLLVHPSNSWVVSTSRKSFNFDILKFDENGELNQITEKHYWPPSFEGETGDFVQARMKEDNKSGCLSTTVSENFIYILFSGKTAEEKGNESNKIHVYDWDGILQKTIDVNSPLNLISVSENDEFLIGYLDDGKSNIFKIDLN</sequence>
<dbReference type="Proteomes" id="UP001142175">
    <property type="component" value="Unassembled WGS sequence"/>
</dbReference>
<keyword evidence="2" id="KW-1185">Reference proteome</keyword>
<evidence type="ECO:0000313" key="2">
    <source>
        <dbReference type="Proteomes" id="UP001142175"/>
    </source>
</evidence>